<dbReference type="PANTHER" id="PTHR43711">
    <property type="entry name" value="TWO-COMPONENT HISTIDINE KINASE"/>
    <property type="match status" value="1"/>
</dbReference>
<dbReference type="InterPro" id="IPR003661">
    <property type="entry name" value="HisK_dim/P_dom"/>
</dbReference>
<dbReference type="InterPro" id="IPR005467">
    <property type="entry name" value="His_kinase_dom"/>
</dbReference>
<proteinExistence type="predicted"/>
<feature type="domain" description="Histidine kinase" evidence="13">
    <location>
        <begin position="360"/>
        <end position="581"/>
    </location>
</feature>
<dbReference type="Pfam" id="PF02518">
    <property type="entry name" value="HATPase_c"/>
    <property type="match status" value="1"/>
</dbReference>
<dbReference type="SUPFAM" id="SSF55874">
    <property type="entry name" value="ATPase domain of HSP90 chaperone/DNA topoisomerase II/histidine kinase"/>
    <property type="match status" value="1"/>
</dbReference>
<evidence type="ECO:0000256" key="1">
    <source>
        <dbReference type="ARBA" id="ARBA00000085"/>
    </source>
</evidence>
<keyword evidence="5" id="KW-0597">Phosphoprotein</keyword>
<dbReference type="RefSeq" id="WP_052831309.1">
    <property type="nucleotide sequence ID" value="NZ_BJYZ01000018.1"/>
</dbReference>
<dbReference type="InterPro" id="IPR003594">
    <property type="entry name" value="HATPase_dom"/>
</dbReference>
<dbReference type="OrthoDB" id="6115735at2"/>
<dbReference type="SMART" id="SM00388">
    <property type="entry name" value="HisKA"/>
    <property type="match status" value="1"/>
</dbReference>
<evidence type="ECO:0000313" key="15">
    <source>
        <dbReference type="Proteomes" id="UP000321523"/>
    </source>
</evidence>
<dbReference type="Gene3D" id="3.30.565.10">
    <property type="entry name" value="Histidine kinase-like ATPase, C-terminal domain"/>
    <property type="match status" value="1"/>
</dbReference>
<keyword evidence="6" id="KW-0808">Transferase</keyword>
<dbReference type="AlphaFoldDB" id="A0A512DT76"/>
<keyword evidence="10" id="KW-0902">Two-component regulatory system</keyword>
<evidence type="ECO:0000256" key="2">
    <source>
        <dbReference type="ARBA" id="ARBA00004236"/>
    </source>
</evidence>
<keyword evidence="15" id="KW-1185">Reference proteome</keyword>
<organism evidence="14 15">
    <name type="scientific">Skermanella aerolata</name>
    <dbReference type="NCBI Taxonomy" id="393310"/>
    <lineage>
        <taxon>Bacteria</taxon>
        <taxon>Pseudomonadati</taxon>
        <taxon>Pseudomonadota</taxon>
        <taxon>Alphaproteobacteria</taxon>
        <taxon>Rhodospirillales</taxon>
        <taxon>Azospirillaceae</taxon>
        <taxon>Skermanella</taxon>
    </lineage>
</organism>
<dbReference type="InterPro" id="IPR036890">
    <property type="entry name" value="HATPase_C_sf"/>
</dbReference>
<evidence type="ECO:0000313" key="14">
    <source>
        <dbReference type="EMBL" id="GEO39674.1"/>
    </source>
</evidence>
<gene>
    <name evidence="14" type="ORF">SAE02_38220</name>
</gene>
<sequence>MSKLLSINGARIVLCLLMVGVMASMATSIVKLRKYEEIGRIELSDTTWLVAQTRFEFFRFASTLDLFAQPGSDVTKMDLLQRLDVLWSRLPLFVEGRDSQRYAAVPGLQELVSGLMAMLREIEPVLHELGKGEIDAYRTLRQRFDQKAKPLDDLIVSALVRDEGKSIFVNTQLEQVHLELNMSLAGLLVSGLGLILLLFRENLSVHRAEALAKSAVHRLRVAIDSIGDGFVLFDGDHRLVLCNRQYQELHAPISDLFVPGCRFEDIQRALVDAWVIPDAYADPDGWLAARLAQHRNPREAFELALSKNRWVRISERRTQDGGSVGIVTDITELKQRELALQEAKDQADRANKAKTSFLANMSHELRTPLNAIIGFSEIMASQLMGPLGSERYSEYAQDIHQSGRLLLSLINDILDMAKIEAGRLELSEEVVRLDGVTSDVVRMLRHRAAEGGVEITYELPAGTCLVRADERLLRQILLNLLSNAVKFTPSGGRVTVTLVHDAAGGLEVRISDTGIGIAPEDIDRVIQPFVQLENHLQRRYEGTGLGLSLVKAMVELHGGSFKLLSEAGAGTTAVVTLPPERVGGGAPAVAFPKQPERRMRNDRLIAS</sequence>
<dbReference type="PRINTS" id="PR00344">
    <property type="entry name" value="BCTRLSENSOR"/>
</dbReference>
<dbReference type="FunFam" id="3.30.565.10:FF:000023">
    <property type="entry name" value="PAS domain-containing sensor histidine kinase"/>
    <property type="match status" value="1"/>
</dbReference>
<dbReference type="PROSITE" id="PS50109">
    <property type="entry name" value="HIS_KIN"/>
    <property type="match status" value="1"/>
</dbReference>
<name>A0A512DT76_9PROT</name>
<keyword evidence="12" id="KW-0175">Coiled coil</keyword>
<dbReference type="EC" id="2.7.13.3" evidence="3"/>
<keyword evidence="9" id="KW-0067">ATP-binding</keyword>
<evidence type="ECO:0000256" key="12">
    <source>
        <dbReference type="SAM" id="Coils"/>
    </source>
</evidence>
<evidence type="ECO:0000256" key="11">
    <source>
        <dbReference type="ARBA" id="ARBA00023136"/>
    </source>
</evidence>
<dbReference type="InterPro" id="IPR050736">
    <property type="entry name" value="Sensor_HK_Regulatory"/>
</dbReference>
<evidence type="ECO:0000256" key="10">
    <source>
        <dbReference type="ARBA" id="ARBA00023012"/>
    </source>
</evidence>
<dbReference type="GO" id="GO:0005524">
    <property type="term" value="F:ATP binding"/>
    <property type="evidence" value="ECO:0007669"/>
    <property type="project" value="UniProtKB-KW"/>
</dbReference>
<keyword evidence="11" id="KW-0472">Membrane</keyword>
<evidence type="ECO:0000259" key="13">
    <source>
        <dbReference type="PROSITE" id="PS50109"/>
    </source>
</evidence>
<dbReference type="Gene3D" id="1.10.287.130">
    <property type="match status" value="1"/>
</dbReference>
<evidence type="ECO:0000256" key="7">
    <source>
        <dbReference type="ARBA" id="ARBA00022741"/>
    </source>
</evidence>
<evidence type="ECO:0000256" key="5">
    <source>
        <dbReference type="ARBA" id="ARBA00022553"/>
    </source>
</evidence>
<dbReference type="SUPFAM" id="SSF55785">
    <property type="entry name" value="PYP-like sensor domain (PAS domain)"/>
    <property type="match status" value="1"/>
</dbReference>
<keyword evidence="4" id="KW-1003">Cell membrane</keyword>
<dbReference type="Pfam" id="PF00512">
    <property type="entry name" value="HisKA"/>
    <property type="match status" value="1"/>
</dbReference>
<feature type="coiled-coil region" evidence="12">
    <location>
        <begin position="330"/>
        <end position="360"/>
    </location>
</feature>
<dbReference type="Pfam" id="PF12860">
    <property type="entry name" value="PAS_7"/>
    <property type="match status" value="1"/>
</dbReference>
<evidence type="ECO:0000256" key="6">
    <source>
        <dbReference type="ARBA" id="ARBA00022679"/>
    </source>
</evidence>
<evidence type="ECO:0000256" key="8">
    <source>
        <dbReference type="ARBA" id="ARBA00022777"/>
    </source>
</evidence>
<dbReference type="InterPro" id="IPR035965">
    <property type="entry name" value="PAS-like_dom_sf"/>
</dbReference>
<accession>A0A512DT76</accession>
<comment type="catalytic activity">
    <reaction evidence="1">
        <text>ATP + protein L-histidine = ADP + protein N-phospho-L-histidine.</text>
        <dbReference type="EC" id="2.7.13.3"/>
    </reaction>
</comment>
<evidence type="ECO:0000256" key="3">
    <source>
        <dbReference type="ARBA" id="ARBA00012438"/>
    </source>
</evidence>
<protein>
    <recommendedName>
        <fullName evidence="3">histidine kinase</fullName>
        <ecNumber evidence="3">2.7.13.3</ecNumber>
    </recommendedName>
</protein>
<dbReference type="Proteomes" id="UP000321523">
    <property type="component" value="Unassembled WGS sequence"/>
</dbReference>
<evidence type="ECO:0000256" key="9">
    <source>
        <dbReference type="ARBA" id="ARBA00022840"/>
    </source>
</evidence>
<dbReference type="Gene3D" id="3.30.450.20">
    <property type="entry name" value="PAS domain"/>
    <property type="match status" value="1"/>
</dbReference>
<comment type="caution">
    <text evidence="14">The sequence shown here is derived from an EMBL/GenBank/DDBJ whole genome shotgun (WGS) entry which is preliminary data.</text>
</comment>
<keyword evidence="8" id="KW-0418">Kinase</keyword>
<dbReference type="InterPro" id="IPR036097">
    <property type="entry name" value="HisK_dim/P_sf"/>
</dbReference>
<dbReference type="FunFam" id="1.10.287.130:FF:000038">
    <property type="entry name" value="Sensory transduction histidine kinase"/>
    <property type="match status" value="1"/>
</dbReference>
<evidence type="ECO:0000256" key="4">
    <source>
        <dbReference type="ARBA" id="ARBA00022475"/>
    </source>
</evidence>
<reference evidence="14 15" key="1">
    <citation type="submission" date="2019-07" db="EMBL/GenBank/DDBJ databases">
        <title>Whole genome shotgun sequence of Skermanella aerolata NBRC 106429.</title>
        <authorList>
            <person name="Hosoyama A."/>
            <person name="Uohara A."/>
            <person name="Ohji S."/>
            <person name="Ichikawa N."/>
        </authorList>
    </citation>
    <scope>NUCLEOTIDE SEQUENCE [LARGE SCALE GENOMIC DNA]</scope>
    <source>
        <strain evidence="14 15">NBRC 106429</strain>
    </source>
</reference>
<dbReference type="InterPro" id="IPR004358">
    <property type="entry name" value="Sig_transdc_His_kin-like_C"/>
</dbReference>
<dbReference type="SUPFAM" id="SSF47384">
    <property type="entry name" value="Homodimeric domain of signal transducing histidine kinase"/>
    <property type="match status" value="1"/>
</dbReference>
<dbReference type="EMBL" id="BJYZ01000018">
    <property type="protein sequence ID" value="GEO39674.1"/>
    <property type="molecule type" value="Genomic_DNA"/>
</dbReference>
<dbReference type="PANTHER" id="PTHR43711:SF26">
    <property type="entry name" value="SENSOR HISTIDINE KINASE RCSC"/>
    <property type="match status" value="1"/>
</dbReference>
<dbReference type="SMART" id="SM00387">
    <property type="entry name" value="HATPase_c"/>
    <property type="match status" value="1"/>
</dbReference>
<dbReference type="GO" id="GO:0005886">
    <property type="term" value="C:plasma membrane"/>
    <property type="evidence" value="ECO:0007669"/>
    <property type="project" value="UniProtKB-SubCell"/>
</dbReference>
<dbReference type="GO" id="GO:0000155">
    <property type="term" value="F:phosphorelay sensor kinase activity"/>
    <property type="evidence" value="ECO:0007669"/>
    <property type="project" value="InterPro"/>
</dbReference>
<keyword evidence="7" id="KW-0547">Nucleotide-binding</keyword>
<dbReference type="CDD" id="cd00082">
    <property type="entry name" value="HisKA"/>
    <property type="match status" value="1"/>
</dbReference>
<comment type="subcellular location">
    <subcellularLocation>
        <location evidence="2">Cell membrane</location>
    </subcellularLocation>
</comment>